<dbReference type="SUPFAM" id="SSF50685">
    <property type="entry name" value="Barwin-like endoglucanases"/>
    <property type="match status" value="1"/>
</dbReference>
<dbReference type="AlphaFoldDB" id="A0A0K6FWM6"/>
<feature type="chain" id="PRO_5005502256" description="Barwin domain-containing protein" evidence="2">
    <location>
        <begin position="21"/>
        <end position="148"/>
    </location>
</feature>
<keyword evidence="5" id="KW-1185">Reference proteome</keyword>
<evidence type="ECO:0000313" key="5">
    <source>
        <dbReference type="Proteomes" id="UP000044841"/>
    </source>
</evidence>
<evidence type="ECO:0000256" key="2">
    <source>
        <dbReference type="SAM" id="SignalP"/>
    </source>
</evidence>
<protein>
    <recommendedName>
        <fullName evidence="3">Barwin domain-containing protein</fullName>
    </recommendedName>
</protein>
<evidence type="ECO:0000256" key="1">
    <source>
        <dbReference type="ARBA" id="ARBA00022729"/>
    </source>
</evidence>
<dbReference type="InterPro" id="IPR001153">
    <property type="entry name" value="Barwin_dom"/>
</dbReference>
<evidence type="ECO:0000313" key="4">
    <source>
        <dbReference type="EMBL" id="CUA70641.1"/>
    </source>
</evidence>
<dbReference type="Proteomes" id="UP000044841">
    <property type="component" value="Unassembled WGS sequence"/>
</dbReference>
<keyword evidence="1 2" id="KW-0732">Signal</keyword>
<evidence type="ECO:0000259" key="3">
    <source>
        <dbReference type="Pfam" id="PF00967"/>
    </source>
</evidence>
<dbReference type="InterPro" id="IPR036908">
    <property type="entry name" value="RlpA-like_sf"/>
</dbReference>
<dbReference type="CDD" id="cd22191">
    <property type="entry name" value="DPBB_RlpA_EXP_N-like"/>
    <property type="match status" value="1"/>
</dbReference>
<name>A0A0K6FWM6_9AGAM</name>
<dbReference type="InterPro" id="IPR051477">
    <property type="entry name" value="Expansin_CellWall"/>
</dbReference>
<sequence length="148" mass="15338">MFSRLLFLVCALTASVLVIAQSDLPAAVDSVDAGSHRAVGVRAAHKRGNPKGRGGRATWYQPGQGNCGGYNKASDMIVALPMSVYSGGKYCGKTVKITNTSNGKTCTAKIVDSCPGCGPGDLDVSPSVFKKISKSLDDGVATINWDIA</sequence>
<accession>A0A0K6FWM6</accession>
<dbReference type="PANTHER" id="PTHR31836:SF28">
    <property type="entry name" value="SRCR DOMAIN-CONTAINING PROTEIN-RELATED"/>
    <property type="match status" value="1"/>
</dbReference>
<feature type="signal peptide" evidence="2">
    <location>
        <begin position="1"/>
        <end position="20"/>
    </location>
</feature>
<dbReference type="Pfam" id="PF00967">
    <property type="entry name" value="Barwin"/>
    <property type="match status" value="1"/>
</dbReference>
<reference evidence="4 5" key="1">
    <citation type="submission" date="2015-07" db="EMBL/GenBank/DDBJ databases">
        <authorList>
            <person name="Noorani M."/>
        </authorList>
    </citation>
    <scope>NUCLEOTIDE SEQUENCE [LARGE SCALE GENOMIC DNA]</scope>
    <source>
        <strain evidence="4">BBA 69670</strain>
    </source>
</reference>
<dbReference type="GO" id="GO:0042742">
    <property type="term" value="P:defense response to bacterium"/>
    <property type="evidence" value="ECO:0007669"/>
    <property type="project" value="InterPro"/>
</dbReference>
<organism evidence="4 5">
    <name type="scientific">Rhizoctonia solani</name>
    <dbReference type="NCBI Taxonomy" id="456999"/>
    <lineage>
        <taxon>Eukaryota</taxon>
        <taxon>Fungi</taxon>
        <taxon>Dikarya</taxon>
        <taxon>Basidiomycota</taxon>
        <taxon>Agaricomycotina</taxon>
        <taxon>Agaricomycetes</taxon>
        <taxon>Cantharellales</taxon>
        <taxon>Ceratobasidiaceae</taxon>
        <taxon>Rhizoctonia</taxon>
    </lineage>
</organism>
<dbReference type="EMBL" id="CYGV01001190">
    <property type="protein sequence ID" value="CUA70641.1"/>
    <property type="molecule type" value="Genomic_DNA"/>
</dbReference>
<dbReference type="GO" id="GO:0050832">
    <property type="term" value="P:defense response to fungus"/>
    <property type="evidence" value="ECO:0007669"/>
    <property type="project" value="InterPro"/>
</dbReference>
<dbReference type="PANTHER" id="PTHR31836">
    <property type="match status" value="1"/>
</dbReference>
<feature type="domain" description="Barwin" evidence="3">
    <location>
        <begin position="89"/>
        <end position="134"/>
    </location>
</feature>
<gene>
    <name evidence="4" type="ORF">RSOLAG22IIIB_04235</name>
</gene>
<dbReference type="Gene3D" id="2.40.40.10">
    <property type="entry name" value="RlpA-like domain"/>
    <property type="match status" value="1"/>
</dbReference>
<proteinExistence type="predicted"/>